<organism evidence="8 9">
    <name type="scientific">Setaria digitata</name>
    <dbReference type="NCBI Taxonomy" id="48799"/>
    <lineage>
        <taxon>Eukaryota</taxon>
        <taxon>Metazoa</taxon>
        <taxon>Ecdysozoa</taxon>
        <taxon>Nematoda</taxon>
        <taxon>Chromadorea</taxon>
        <taxon>Rhabditida</taxon>
        <taxon>Spirurina</taxon>
        <taxon>Spiruromorpha</taxon>
        <taxon>Filarioidea</taxon>
        <taxon>Setariidae</taxon>
        <taxon>Setaria</taxon>
    </lineage>
</organism>
<dbReference type="PROSITE" id="PS50011">
    <property type="entry name" value="PROTEIN_KINASE_DOM"/>
    <property type="match status" value="1"/>
</dbReference>
<evidence type="ECO:0000256" key="6">
    <source>
        <dbReference type="SAM" id="MobiDB-lite"/>
    </source>
</evidence>
<sequence>MTTTSTNEIMKPDGEISVSKDNQPTTPTTSASSLLPTATTDALRNGAFGFSDFRNHADPENAVIDESCMPVELRKKRWKILKVLGEGGNFKVYLTANEDGLQFAMRVSRKQDRSTDVYEEDEESKRQTIRRNSDIKMLMGTHPNIVKMFGFRYVDSHLQQIMEYVSGGDLFDFVNDNYTRSILKLTDFDHAIHFTPGIKIACPSYATEAYAAPETFSRLYRPSCADMWACGIFLMFLLKNDVPWEVADKTRDNQYYKWLRMQMKGQSFRFRKSYEGVSEFVSRMLKVEEDERATVDEIVEHKWMESMRKK</sequence>
<dbReference type="InterPro" id="IPR000719">
    <property type="entry name" value="Prot_kinase_dom"/>
</dbReference>
<evidence type="ECO:0000256" key="4">
    <source>
        <dbReference type="ARBA" id="ARBA00022777"/>
    </source>
</evidence>
<dbReference type="WBParaSite" id="sdigi.contig244.g6606.t1">
    <property type="protein sequence ID" value="sdigi.contig244.g6606.t1"/>
    <property type="gene ID" value="sdigi.contig244.g6606"/>
</dbReference>
<keyword evidence="3" id="KW-0547">Nucleotide-binding</keyword>
<dbReference type="PANTHER" id="PTHR24346:SF82">
    <property type="entry name" value="KP78A-RELATED"/>
    <property type="match status" value="1"/>
</dbReference>
<protein>
    <submittedName>
        <fullName evidence="9">Protein kinase domain-containing protein</fullName>
    </submittedName>
</protein>
<dbReference type="Gene3D" id="3.30.200.20">
    <property type="entry name" value="Phosphorylase Kinase, domain 1"/>
    <property type="match status" value="1"/>
</dbReference>
<evidence type="ECO:0000313" key="8">
    <source>
        <dbReference type="Proteomes" id="UP000887581"/>
    </source>
</evidence>
<keyword evidence="1" id="KW-0723">Serine/threonine-protein kinase</keyword>
<keyword evidence="2" id="KW-0808">Transferase</keyword>
<dbReference type="GO" id="GO:0005524">
    <property type="term" value="F:ATP binding"/>
    <property type="evidence" value="ECO:0007669"/>
    <property type="project" value="UniProtKB-KW"/>
</dbReference>
<evidence type="ECO:0000313" key="9">
    <source>
        <dbReference type="WBParaSite" id="sdigi.contig244.g6606.t1"/>
    </source>
</evidence>
<feature type="region of interest" description="Disordered" evidence="6">
    <location>
        <begin position="1"/>
        <end position="37"/>
    </location>
</feature>
<keyword evidence="4" id="KW-0418">Kinase</keyword>
<name>A0A915PTL8_9BILA</name>
<dbReference type="GO" id="GO:0035556">
    <property type="term" value="P:intracellular signal transduction"/>
    <property type="evidence" value="ECO:0007669"/>
    <property type="project" value="TreeGrafter"/>
</dbReference>
<dbReference type="AlphaFoldDB" id="A0A915PTL8"/>
<evidence type="ECO:0000259" key="7">
    <source>
        <dbReference type="PROSITE" id="PS50011"/>
    </source>
</evidence>
<feature type="domain" description="Protein kinase" evidence="7">
    <location>
        <begin position="78"/>
        <end position="304"/>
    </location>
</feature>
<keyword evidence="5" id="KW-0067">ATP-binding</keyword>
<dbReference type="PANTHER" id="PTHR24346">
    <property type="entry name" value="MAP/MICROTUBULE AFFINITY-REGULATING KINASE"/>
    <property type="match status" value="1"/>
</dbReference>
<evidence type="ECO:0000256" key="5">
    <source>
        <dbReference type="ARBA" id="ARBA00022840"/>
    </source>
</evidence>
<proteinExistence type="predicted"/>
<dbReference type="SMART" id="SM00220">
    <property type="entry name" value="S_TKc"/>
    <property type="match status" value="1"/>
</dbReference>
<evidence type="ECO:0000256" key="2">
    <source>
        <dbReference type="ARBA" id="ARBA00022679"/>
    </source>
</evidence>
<evidence type="ECO:0000256" key="1">
    <source>
        <dbReference type="ARBA" id="ARBA00022527"/>
    </source>
</evidence>
<dbReference type="Gene3D" id="1.10.510.10">
    <property type="entry name" value="Transferase(Phosphotransferase) domain 1"/>
    <property type="match status" value="1"/>
</dbReference>
<dbReference type="SUPFAM" id="SSF56112">
    <property type="entry name" value="Protein kinase-like (PK-like)"/>
    <property type="match status" value="1"/>
</dbReference>
<reference evidence="9" key="1">
    <citation type="submission" date="2022-11" db="UniProtKB">
        <authorList>
            <consortium name="WormBaseParasite"/>
        </authorList>
    </citation>
    <scope>IDENTIFICATION</scope>
</reference>
<dbReference type="InterPro" id="IPR011009">
    <property type="entry name" value="Kinase-like_dom_sf"/>
</dbReference>
<dbReference type="Pfam" id="PF00069">
    <property type="entry name" value="Pkinase"/>
    <property type="match status" value="2"/>
</dbReference>
<dbReference type="GO" id="GO:0004674">
    <property type="term" value="F:protein serine/threonine kinase activity"/>
    <property type="evidence" value="ECO:0007669"/>
    <property type="project" value="UniProtKB-KW"/>
</dbReference>
<accession>A0A915PTL8</accession>
<feature type="compositionally biased region" description="Low complexity" evidence="6">
    <location>
        <begin position="24"/>
        <end position="37"/>
    </location>
</feature>
<dbReference type="GO" id="GO:0005737">
    <property type="term" value="C:cytoplasm"/>
    <property type="evidence" value="ECO:0007669"/>
    <property type="project" value="TreeGrafter"/>
</dbReference>
<evidence type="ECO:0000256" key="3">
    <source>
        <dbReference type="ARBA" id="ARBA00022741"/>
    </source>
</evidence>
<keyword evidence="8" id="KW-1185">Reference proteome</keyword>
<dbReference type="Proteomes" id="UP000887581">
    <property type="component" value="Unplaced"/>
</dbReference>